<reference evidence="2 3" key="2">
    <citation type="journal article" date="2017" name="Genome Announc.">
        <title>Draft genome sequence of Aquitalea magnusonii strain H3, a plant growth-promoting bacterium of duckweed Lemna minor.</title>
        <authorList>
            <person name="Ishizawa H."/>
            <person name="Kuroda M."/>
            <person name="Ike M."/>
        </authorList>
    </citation>
    <scope>NUCLEOTIDE SEQUENCE [LARGE SCALE GENOMIC DNA]</scope>
    <source>
        <strain evidence="2 3">H3</strain>
    </source>
</reference>
<dbReference type="KEGG" id="amah:DLM_0936"/>
<dbReference type="PANTHER" id="PTHR34219:SF9">
    <property type="entry name" value="IRON-REGULATED INNER MEMBRANE PROTEIN"/>
    <property type="match status" value="1"/>
</dbReference>
<feature type="transmembrane region" description="Helical" evidence="1">
    <location>
        <begin position="151"/>
        <end position="176"/>
    </location>
</feature>
<reference evidence="3" key="1">
    <citation type="journal article" date="2017" name="Biotechnol. Biofuels">
        <title>Evaluation of environmental bacterial communities as a factor affecting the growth of duckweed Lemna minor.</title>
        <authorList>
            <person name="Ishizawa H."/>
            <person name="Kuroda M."/>
            <person name="Morikawa M."/>
            <person name="Ike M."/>
        </authorList>
    </citation>
    <scope>NUCLEOTIDE SEQUENCE [LARGE SCALE GENOMIC DNA]</scope>
    <source>
        <strain evidence="3">H3</strain>
    </source>
</reference>
<feature type="transmembrane region" description="Helical" evidence="1">
    <location>
        <begin position="433"/>
        <end position="451"/>
    </location>
</feature>
<keyword evidence="1" id="KW-1133">Transmembrane helix</keyword>
<dbReference type="AlphaFoldDB" id="A0A3G9GGC6"/>
<keyword evidence="1" id="KW-0812">Transmembrane</keyword>
<gene>
    <name evidence="2" type="ORF">DLM_0936</name>
</gene>
<accession>A0A3G9GGC6</accession>
<feature type="transmembrane region" description="Helical" evidence="1">
    <location>
        <begin position="197"/>
        <end position="219"/>
    </location>
</feature>
<feature type="transmembrane region" description="Helical" evidence="1">
    <location>
        <begin position="16"/>
        <end position="38"/>
    </location>
</feature>
<evidence type="ECO:0000313" key="3">
    <source>
        <dbReference type="Proteomes" id="UP000198290"/>
    </source>
</evidence>
<feature type="transmembrane region" description="Helical" evidence="1">
    <location>
        <begin position="458"/>
        <end position="478"/>
    </location>
</feature>
<proteinExistence type="predicted"/>
<dbReference type="Pfam" id="PF03929">
    <property type="entry name" value="PepSY_TM"/>
    <property type="match status" value="1"/>
</dbReference>
<evidence type="ECO:0000256" key="1">
    <source>
        <dbReference type="SAM" id="Phobius"/>
    </source>
</evidence>
<name>A0A3G9GGC6_9NEIS</name>
<dbReference type="RefSeq" id="WP_089084133.1">
    <property type="nucleotide sequence ID" value="NZ_AP018823.1"/>
</dbReference>
<sequence length="525" mass="57354">MKVPSEIIRIYKSLHTWVGIIAGLGLFIAFYAGAFAVFKEPLRAWLQPPAQLRMVALADAGRLMDAVLSSKPGVAAGFTVHVTEQGGIPARLSWQERDGEEEHAAGRWFMAGLGEDGSLQIRQLHGAGLPDFIDTLHRVIGLPVDHDYARWVMGVVAVLYALALISGVVVLLPSLVKDFFLLRTGRNLKRMWLDAHNIVGIISLPFHLVMAITAVVFAYHDLFYVVQDQLSGKPPRPVRSMQHQALPGHPPVKLLSPQQLLARAQQLAPTMQVDALQYQDIAGARPLVRVWGHDSRAVMPRPRGGFLVLQPYTGKLVSKEMVPGAQSLSNTFISSFFALHMASFGGVLLQWLYFLLAMAGAWLFYSGNLLWIESRRVKAARGDSRVPQQRRDVRCMAALSVGISLGCMSGISLSLAASKLLNHFAAGQEWHLPLYYAVFLLSIAWAFLRGAAWASRDLLWFCTLATLALPLSSLLVAVAQGGYATGWAVDVTALLASGLLAWQAAFVGRRLSAGGADSVWHMAGR</sequence>
<feature type="transmembrane region" description="Helical" evidence="1">
    <location>
        <begin position="393"/>
        <end position="413"/>
    </location>
</feature>
<dbReference type="Proteomes" id="UP000198290">
    <property type="component" value="Chromosome"/>
</dbReference>
<keyword evidence="1" id="KW-0472">Membrane</keyword>
<dbReference type="EMBL" id="AP018823">
    <property type="protein sequence ID" value="BBF84576.1"/>
    <property type="molecule type" value="Genomic_DNA"/>
</dbReference>
<dbReference type="PANTHER" id="PTHR34219">
    <property type="entry name" value="IRON-REGULATED INNER MEMBRANE PROTEIN-RELATED"/>
    <property type="match status" value="1"/>
</dbReference>
<dbReference type="OrthoDB" id="9776609at2"/>
<reference evidence="3" key="3">
    <citation type="journal article" date="2017" name="Plant Physiol. Biochem.">
        <title>Differential oxidative and antioxidative response of duckweed Lemna minor toward plant growth promoting/inhibiting bacteria.</title>
        <authorList>
            <person name="Ishizawa H."/>
            <person name="Kuroda M."/>
            <person name="Morikawa M."/>
            <person name="Ike M."/>
        </authorList>
    </citation>
    <scope>NUCLEOTIDE SEQUENCE [LARGE SCALE GENOMIC DNA]</scope>
    <source>
        <strain evidence="3">H3</strain>
    </source>
</reference>
<organism evidence="2 3">
    <name type="scientific">Aquitalea magnusonii</name>
    <dbReference type="NCBI Taxonomy" id="332411"/>
    <lineage>
        <taxon>Bacteria</taxon>
        <taxon>Pseudomonadati</taxon>
        <taxon>Pseudomonadota</taxon>
        <taxon>Betaproteobacteria</taxon>
        <taxon>Neisseriales</taxon>
        <taxon>Chromobacteriaceae</taxon>
        <taxon>Aquitalea</taxon>
    </lineage>
</organism>
<keyword evidence="3" id="KW-1185">Reference proteome</keyword>
<feature type="transmembrane region" description="Helical" evidence="1">
    <location>
        <begin position="484"/>
        <end position="502"/>
    </location>
</feature>
<feature type="transmembrane region" description="Helical" evidence="1">
    <location>
        <begin position="351"/>
        <end position="372"/>
    </location>
</feature>
<protein>
    <submittedName>
        <fullName evidence="2">Putative iron-regulated membrane protein</fullName>
    </submittedName>
</protein>
<evidence type="ECO:0000313" key="2">
    <source>
        <dbReference type="EMBL" id="BBF84576.1"/>
    </source>
</evidence>
<dbReference type="InterPro" id="IPR005625">
    <property type="entry name" value="PepSY-ass_TM"/>
</dbReference>